<dbReference type="Proteomes" id="UP000198211">
    <property type="component" value="Unassembled WGS sequence"/>
</dbReference>
<keyword evidence="3" id="KW-1185">Reference proteome</keyword>
<accession>A0A225W3E1</accession>
<evidence type="ECO:0000256" key="1">
    <source>
        <dbReference type="SAM" id="Phobius"/>
    </source>
</evidence>
<protein>
    <submittedName>
        <fullName evidence="2">Uncharacterized protein</fullName>
    </submittedName>
</protein>
<sequence length="147" mass="17270">MLDAVDDAWRDCNLDGVKRNDRLRTKYPYIFSTPVDGMIPEFLCEPTMPLYGMEYLTWNPKTPMWLKEVAELDTREPWHNYWLDYPEKNPYNTTFIRATLIVRSSFLLVIPWLLSVVSLSAIQLSPTQKLSAVGSRLSKVRLRLWSR</sequence>
<reference evidence="3" key="1">
    <citation type="submission" date="2017-03" db="EMBL/GenBank/DDBJ databases">
        <title>Phytopthora megakarya and P. palmivora, two closely related causual agents of cacao black pod achieved similar genome size and gene model numbers by different mechanisms.</title>
        <authorList>
            <person name="Ali S."/>
            <person name="Shao J."/>
            <person name="Larry D.J."/>
            <person name="Kronmiller B."/>
            <person name="Shen D."/>
            <person name="Strem M.D."/>
            <person name="Melnick R.L."/>
            <person name="Guiltinan M.J."/>
            <person name="Tyler B.M."/>
            <person name="Meinhardt L.W."/>
            <person name="Bailey B.A."/>
        </authorList>
    </citation>
    <scope>NUCLEOTIDE SEQUENCE [LARGE SCALE GENOMIC DNA]</scope>
    <source>
        <strain evidence="3">zdho120</strain>
    </source>
</reference>
<keyword evidence="1" id="KW-1133">Transmembrane helix</keyword>
<comment type="caution">
    <text evidence="2">The sequence shown here is derived from an EMBL/GenBank/DDBJ whole genome shotgun (WGS) entry which is preliminary data.</text>
</comment>
<evidence type="ECO:0000313" key="3">
    <source>
        <dbReference type="Proteomes" id="UP000198211"/>
    </source>
</evidence>
<feature type="transmembrane region" description="Helical" evidence="1">
    <location>
        <begin position="100"/>
        <end position="122"/>
    </location>
</feature>
<gene>
    <name evidence="2" type="ORF">PHMEG_00014597</name>
</gene>
<keyword evidence="1" id="KW-0472">Membrane</keyword>
<keyword evidence="1" id="KW-0812">Transmembrane</keyword>
<dbReference type="EMBL" id="NBNE01001894">
    <property type="protein sequence ID" value="OWZ12273.1"/>
    <property type="molecule type" value="Genomic_DNA"/>
</dbReference>
<proteinExistence type="predicted"/>
<organism evidence="2 3">
    <name type="scientific">Phytophthora megakarya</name>
    <dbReference type="NCBI Taxonomy" id="4795"/>
    <lineage>
        <taxon>Eukaryota</taxon>
        <taxon>Sar</taxon>
        <taxon>Stramenopiles</taxon>
        <taxon>Oomycota</taxon>
        <taxon>Peronosporomycetes</taxon>
        <taxon>Peronosporales</taxon>
        <taxon>Peronosporaceae</taxon>
        <taxon>Phytophthora</taxon>
    </lineage>
</organism>
<name>A0A225W3E1_9STRA</name>
<evidence type="ECO:0000313" key="2">
    <source>
        <dbReference type="EMBL" id="OWZ12273.1"/>
    </source>
</evidence>
<dbReference type="AlphaFoldDB" id="A0A225W3E1"/>